<organism evidence="12 13">
    <name type="scientific">Ceratosolen solmsi marchali</name>
    <dbReference type="NCBI Taxonomy" id="326594"/>
    <lineage>
        <taxon>Eukaryota</taxon>
        <taxon>Metazoa</taxon>
        <taxon>Ecdysozoa</taxon>
        <taxon>Arthropoda</taxon>
        <taxon>Hexapoda</taxon>
        <taxon>Insecta</taxon>
        <taxon>Pterygota</taxon>
        <taxon>Neoptera</taxon>
        <taxon>Endopterygota</taxon>
        <taxon>Hymenoptera</taxon>
        <taxon>Apocrita</taxon>
        <taxon>Proctotrupomorpha</taxon>
        <taxon>Chalcidoidea</taxon>
        <taxon>Agaonidae</taxon>
        <taxon>Agaoninae</taxon>
        <taxon>Ceratosolen</taxon>
    </lineage>
</organism>
<comment type="subcellular location">
    <subcellularLocation>
        <location evidence="1">Nucleus</location>
    </subcellularLocation>
</comment>
<evidence type="ECO:0000256" key="3">
    <source>
        <dbReference type="ARBA" id="ARBA00022771"/>
    </source>
</evidence>
<dbReference type="AlphaFoldDB" id="A0AAJ6YFK9"/>
<proteinExistence type="predicted"/>
<sequence>MRLTPIEDTMKENLQTHDVKLEWDSHRIEENSSHQMSRSQIDQHQQAQQQHMSMNNPRSVITSRRHVRTITTTGQITECVANSESTSPETVQTEMHHIIHQQHSQSHPTRTIKQESQEPPAYSEKHQYNIRISHEQSPEDQQRVIEHQHPKHQQHIIFTSTNSHEMQIEESESVESTITMTVEEPTRYETPVPERLELDRVTYVTYSEDSELRRDAQVIAIQEHQRQGVSNQSQIQQVSHQRFSPPDTAQGPPLSRYQASPNGTSAGESYETHAVVSQSSNGMHLNSSAQNFSSSLDLIRPNQQIQQQHLIATAYTDATGTVKYSTEVSIAADSLKASSTYTTLETVPLSSTQSIPYAQYITSEAFQQTPSNYSYPKHQEIFIYPASSQASKTGEIEHTTGVYVKSDPTLTSSSLMRSASLQYEQPASPSQVNLYPNGTLTYQFAKPANDQYWATTSGSSPPQTFDYVQGYTGVPAISTSDGSSMIFSNGSYITSGPSSPWTTIPLPNNDEAFEGTSLNNESKECVNCGANTTPLWRKDGTGLYLCNACGIYCKANGMNRPPVQRVKPKTSVLPVSVGGRRIGVRCANCGTTTTTLWRRNNNGEPVCNACGLYYKLHGVNRPMSMKKDAIQSRKRKPKNHTNLNNNLGLSNAIHKQEIKTNLLGLVEET</sequence>
<evidence type="ECO:0000256" key="1">
    <source>
        <dbReference type="ARBA" id="ARBA00004123"/>
    </source>
</evidence>
<feature type="region of interest" description="Disordered" evidence="10">
    <location>
        <begin position="224"/>
        <end position="282"/>
    </location>
</feature>
<dbReference type="InterPro" id="IPR013088">
    <property type="entry name" value="Znf_NHR/GATA"/>
</dbReference>
<evidence type="ECO:0000256" key="2">
    <source>
        <dbReference type="ARBA" id="ARBA00022723"/>
    </source>
</evidence>
<dbReference type="CDD" id="cd00202">
    <property type="entry name" value="ZnF_GATA"/>
    <property type="match status" value="2"/>
</dbReference>
<keyword evidence="4" id="KW-0862">Zinc</keyword>
<dbReference type="GO" id="GO:0005634">
    <property type="term" value="C:nucleus"/>
    <property type="evidence" value="ECO:0007669"/>
    <property type="project" value="UniProtKB-SubCell"/>
</dbReference>
<keyword evidence="3 9" id="KW-0863">Zinc-finger</keyword>
<dbReference type="SUPFAM" id="SSF57716">
    <property type="entry name" value="Glucocorticoid receptor-like (DNA-binding domain)"/>
    <property type="match status" value="2"/>
</dbReference>
<keyword evidence="7" id="KW-0804">Transcription</keyword>
<dbReference type="GeneID" id="105361591"/>
<accession>A0AAJ6YFK9</accession>
<feature type="compositionally biased region" description="Polar residues" evidence="10">
    <location>
        <begin position="257"/>
        <end position="267"/>
    </location>
</feature>
<dbReference type="InterPro" id="IPR039355">
    <property type="entry name" value="Transcription_factor_GATA"/>
</dbReference>
<dbReference type="PANTHER" id="PTHR10071:SF281">
    <property type="entry name" value="BOX A-BINDING FACTOR-RELATED"/>
    <property type="match status" value="1"/>
</dbReference>
<dbReference type="Proteomes" id="UP000695007">
    <property type="component" value="Unplaced"/>
</dbReference>
<evidence type="ECO:0000256" key="9">
    <source>
        <dbReference type="PROSITE-ProRule" id="PRU00094"/>
    </source>
</evidence>
<name>A0AAJ6YFK9_9HYME</name>
<feature type="region of interest" description="Disordered" evidence="10">
    <location>
        <begin position="101"/>
        <end position="121"/>
    </location>
</feature>
<evidence type="ECO:0000313" key="12">
    <source>
        <dbReference type="Proteomes" id="UP000695007"/>
    </source>
</evidence>
<feature type="domain" description="GATA-type" evidence="11">
    <location>
        <begin position="519"/>
        <end position="580"/>
    </location>
</feature>
<dbReference type="SMART" id="SM00401">
    <property type="entry name" value="ZnF_GATA"/>
    <property type="match status" value="2"/>
</dbReference>
<keyword evidence="5" id="KW-0805">Transcription regulation</keyword>
<evidence type="ECO:0000256" key="7">
    <source>
        <dbReference type="ARBA" id="ARBA00023163"/>
    </source>
</evidence>
<dbReference type="GO" id="GO:0000978">
    <property type="term" value="F:RNA polymerase II cis-regulatory region sequence-specific DNA binding"/>
    <property type="evidence" value="ECO:0007669"/>
    <property type="project" value="TreeGrafter"/>
</dbReference>
<keyword evidence="2" id="KW-0479">Metal-binding</keyword>
<dbReference type="GO" id="GO:0000122">
    <property type="term" value="P:negative regulation of transcription by RNA polymerase II"/>
    <property type="evidence" value="ECO:0007669"/>
    <property type="project" value="TreeGrafter"/>
</dbReference>
<dbReference type="Pfam" id="PF00320">
    <property type="entry name" value="GATA"/>
    <property type="match status" value="2"/>
</dbReference>
<evidence type="ECO:0000313" key="13">
    <source>
        <dbReference type="RefSeq" id="XP_011497140.1"/>
    </source>
</evidence>
<feature type="compositionally biased region" description="Polar residues" evidence="10">
    <location>
        <begin position="227"/>
        <end position="242"/>
    </location>
</feature>
<dbReference type="InterPro" id="IPR000679">
    <property type="entry name" value="Znf_GATA"/>
</dbReference>
<keyword evidence="6" id="KW-0238">DNA-binding</keyword>
<gene>
    <name evidence="13" type="primary">LOC105361591</name>
</gene>
<feature type="region of interest" description="Disordered" evidence="10">
    <location>
        <begin position="626"/>
        <end position="647"/>
    </location>
</feature>
<dbReference type="GO" id="GO:0008270">
    <property type="term" value="F:zinc ion binding"/>
    <property type="evidence" value="ECO:0007669"/>
    <property type="project" value="UniProtKB-KW"/>
</dbReference>
<evidence type="ECO:0000256" key="10">
    <source>
        <dbReference type="SAM" id="MobiDB-lite"/>
    </source>
</evidence>
<dbReference type="PANTHER" id="PTHR10071">
    <property type="entry name" value="TRANSCRIPTION FACTOR GATA FAMILY MEMBER"/>
    <property type="match status" value="1"/>
</dbReference>
<dbReference type="PROSITE" id="PS00344">
    <property type="entry name" value="GATA_ZN_FINGER_1"/>
    <property type="match status" value="2"/>
</dbReference>
<evidence type="ECO:0000256" key="6">
    <source>
        <dbReference type="ARBA" id="ARBA00023125"/>
    </source>
</evidence>
<feature type="region of interest" description="Disordered" evidence="10">
    <location>
        <begin position="29"/>
        <end position="55"/>
    </location>
</feature>
<feature type="compositionally biased region" description="Low complexity" evidence="10">
    <location>
        <begin position="40"/>
        <end position="50"/>
    </location>
</feature>
<dbReference type="PROSITE" id="PS50114">
    <property type="entry name" value="GATA_ZN_FINGER_2"/>
    <property type="match status" value="2"/>
</dbReference>
<evidence type="ECO:0000256" key="8">
    <source>
        <dbReference type="ARBA" id="ARBA00023242"/>
    </source>
</evidence>
<keyword evidence="8" id="KW-0539">Nucleus</keyword>
<dbReference type="GO" id="GO:0000981">
    <property type="term" value="F:DNA-binding transcription factor activity, RNA polymerase II-specific"/>
    <property type="evidence" value="ECO:0007669"/>
    <property type="project" value="TreeGrafter"/>
</dbReference>
<protein>
    <submittedName>
        <fullName evidence="13">Box A-binding factor-like</fullName>
    </submittedName>
</protein>
<dbReference type="KEGG" id="csol:105361591"/>
<evidence type="ECO:0000259" key="11">
    <source>
        <dbReference type="PROSITE" id="PS50114"/>
    </source>
</evidence>
<keyword evidence="12" id="KW-1185">Reference proteome</keyword>
<dbReference type="RefSeq" id="XP_011497140.1">
    <property type="nucleotide sequence ID" value="XM_011498838.1"/>
</dbReference>
<dbReference type="PRINTS" id="PR00619">
    <property type="entry name" value="GATAZNFINGER"/>
</dbReference>
<dbReference type="GO" id="GO:0045165">
    <property type="term" value="P:cell fate commitment"/>
    <property type="evidence" value="ECO:0007669"/>
    <property type="project" value="TreeGrafter"/>
</dbReference>
<dbReference type="Gene3D" id="3.30.50.10">
    <property type="entry name" value="Erythroid Transcription Factor GATA-1, subunit A"/>
    <property type="match status" value="2"/>
</dbReference>
<reference evidence="13" key="1">
    <citation type="submission" date="2025-08" db="UniProtKB">
        <authorList>
            <consortium name="RefSeq"/>
        </authorList>
    </citation>
    <scope>IDENTIFICATION</scope>
</reference>
<evidence type="ECO:0000256" key="4">
    <source>
        <dbReference type="ARBA" id="ARBA00022833"/>
    </source>
</evidence>
<dbReference type="FunFam" id="3.30.50.10:FF:000032">
    <property type="entry name" value="Transcription factor GATA-3"/>
    <property type="match status" value="1"/>
</dbReference>
<dbReference type="GO" id="GO:0045944">
    <property type="term" value="P:positive regulation of transcription by RNA polymerase II"/>
    <property type="evidence" value="ECO:0007669"/>
    <property type="project" value="TreeGrafter"/>
</dbReference>
<feature type="domain" description="GATA-type" evidence="11">
    <location>
        <begin position="580"/>
        <end position="633"/>
    </location>
</feature>
<evidence type="ECO:0000256" key="5">
    <source>
        <dbReference type="ARBA" id="ARBA00023015"/>
    </source>
</evidence>